<sequence>MSCCLLILTWPAANAASQLAAKESPRPPVIAGTYTPPPNVDWGCGVGKPVTIRQDKSRICPIKPYQRGSAEKTMTKDEHIQAGHGALSLVATVNNWPAMRSV</sequence>
<protein>
    <submittedName>
        <fullName evidence="2">Uncharacterized protein</fullName>
    </submittedName>
</protein>
<name>A0ABU6CUZ3_9GAMM</name>
<proteinExistence type="predicted"/>
<feature type="non-terminal residue" evidence="2">
    <location>
        <position position="102"/>
    </location>
</feature>
<gene>
    <name evidence="2" type="ORF">VSS37_06640</name>
</gene>
<dbReference type="Proteomes" id="UP001308005">
    <property type="component" value="Unassembled WGS sequence"/>
</dbReference>
<evidence type="ECO:0000256" key="1">
    <source>
        <dbReference type="SAM" id="SignalP"/>
    </source>
</evidence>
<accession>A0ABU6CUZ3</accession>
<reference evidence="3" key="1">
    <citation type="submission" date="2023-07" db="EMBL/GenBank/DDBJ databases">
        <title>The carbon used by Thiothrix.</title>
        <authorList>
            <person name="Chen L."/>
        </authorList>
    </citation>
    <scope>NUCLEOTIDE SEQUENCE [LARGE SCALE GENOMIC DNA]</scope>
</reference>
<feature type="signal peptide" evidence="1">
    <location>
        <begin position="1"/>
        <end position="15"/>
    </location>
</feature>
<keyword evidence="1" id="KW-0732">Signal</keyword>
<dbReference type="EMBL" id="JAYMYJ010000048">
    <property type="protein sequence ID" value="MEB4590649.1"/>
    <property type="molecule type" value="Genomic_DNA"/>
</dbReference>
<dbReference type="RefSeq" id="WP_324694009.1">
    <property type="nucleotide sequence ID" value="NZ_JAYMYJ010000048.1"/>
</dbReference>
<evidence type="ECO:0000313" key="2">
    <source>
        <dbReference type="EMBL" id="MEB4590649.1"/>
    </source>
</evidence>
<organism evidence="2 3">
    <name type="scientific">Candidatus Thiothrix phosphatis</name>
    <dbReference type="NCBI Taxonomy" id="3112415"/>
    <lineage>
        <taxon>Bacteria</taxon>
        <taxon>Pseudomonadati</taxon>
        <taxon>Pseudomonadota</taxon>
        <taxon>Gammaproteobacteria</taxon>
        <taxon>Thiotrichales</taxon>
        <taxon>Thiotrichaceae</taxon>
        <taxon>Thiothrix</taxon>
    </lineage>
</organism>
<evidence type="ECO:0000313" key="3">
    <source>
        <dbReference type="Proteomes" id="UP001308005"/>
    </source>
</evidence>
<keyword evidence="3" id="KW-1185">Reference proteome</keyword>
<feature type="chain" id="PRO_5045530031" evidence="1">
    <location>
        <begin position="16"/>
        <end position="102"/>
    </location>
</feature>
<comment type="caution">
    <text evidence="2">The sequence shown here is derived from an EMBL/GenBank/DDBJ whole genome shotgun (WGS) entry which is preliminary data.</text>
</comment>